<dbReference type="PIRSF" id="PIRSF032025">
    <property type="entry name" value="UCP032025"/>
    <property type="match status" value="1"/>
</dbReference>
<dbReference type="AlphaFoldDB" id="A0A3T0E988"/>
<dbReference type="EMBL" id="CP018911">
    <property type="protein sequence ID" value="AZU03832.1"/>
    <property type="molecule type" value="Genomic_DNA"/>
</dbReference>
<evidence type="ECO:0000313" key="1">
    <source>
        <dbReference type="EMBL" id="AZU03832.1"/>
    </source>
</evidence>
<accession>A0A3T0E988</accession>
<name>A0A3T0E988_9PROT</name>
<reference evidence="1 2" key="1">
    <citation type="submission" date="2016-12" db="EMBL/GenBank/DDBJ databases">
        <title>The genome of dimorphic prosthecate Glycocaulis alkaliphilus 6b-8t, isolated from crude oil dictates its adaptability in petroleum environments.</title>
        <authorList>
            <person name="Wu X.-L."/>
            <person name="Geng S."/>
        </authorList>
    </citation>
    <scope>NUCLEOTIDE SEQUENCE [LARGE SCALE GENOMIC DNA]</scope>
    <source>
        <strain evidence="1 2">6B-8</strain>
    </source>
</reference>
<dbReference type="OrthoDB" id="9798292at2"/>
<gene>
    <name evidence="1" type="ORF">X907_1298</name>
</gene>
<sequence>MGLNLIKLCVGTDTIEDLEAWRAKIAPGDKPMYHVTRMSPKRADELLDGGSLYWVIKRVIQVRQRIIGLEEVTGSDGISRCCIWLDRELVRTAPRPKKPFQGWRYLTTADAPPDLSSPAAGGEELPDELRATLIEMGAW</sequence>
<protein>
    <submittedName>
        <fullName evidence="1">Uncharacterized protein</fullName>
    </submittedName>
</protein>
<evidence type="ECO:0000313" key="2">
    <source>
        <dbReference type="Proteomes" id="UP000286954"/>
    </source>
</evidence>
<dbReference type="InterPro" id="IPR008320">
    <property type="entry name" value="UCP032025"/>
</dbReference>
<dbReference type="Pfam" id="PF07370">
    <property type="entry name" value="DUF1489"/>
    <property type="match status" value="1"/>
</dbReference>
<organism evidence="1 2">
    <name type="scientific">Glycocaulis alkaliphilus</name>
    <dbReference type="NCBI Taxonomy" id="1434191"/>
    <lineage>
        <taxon>Bacteria</taxon>
        <taxon>Pseudomonadati</taxon>
        <taxon>Pseudomonadota</taxon>
        <taxon>Alphaproteobacteria</taxon>
        <taxon>Maricaulales</taxon>
        <taxon>Maricaulaceae</taxon>
        <taxon>Glycocaulis</taxon>
    </lineage>
</organism>
<proteinExistence type="predicted"/>
<keyword evidence="2" id="KW-1185">Reference proteome</keyword>
<dbReference type="Proteomes" id="UP000286954">
    <property type="component" value="Chromosome"/>
</dbReference>
<dbReference type="KEGG" id="gak:X907_1298"/>
<dbReference type="RefSeq" id="WP_127566361.1">
    <property type="nucleotide sequence ID" value="NZ_BMFB01000008.1"/>
</dbReference>